<evidence type="ECO:0000313" key="2">
    <source>
        <dbReference type="Proteomes" id="UP000325743"/>
    </source>
</evidence>
<dbReference type="Proteomes" id="UP000325743">
    <property type="component" value="Plasmid unnamed1"/>
</dbReference>
<dbReference type="Gene3D" id="3.40.190.10">
    <property type="entry name" value="Periplasmic binding protein-like II"/>
    <property type="match status" value="1"/>
</dbReference>
<organism evidence="1 2">
    <name type="scientific">Cupriavidus oxalaticus</name>
    <dbReference type="NCBI Taxonomy" id="96344"/>
    <lineage>
        <taxon>Bacteria</taxon>
        <taxon>Pseudomonadati</taxon>
        <taxon>Pseudomonadota</taxon>
        <taxon>Betaproteobacteria</taxon>
        <taxon>Burkholderiales</taxon>
        <taxon>Burkholderiaceae</taxon>
        <taxon>Cupriavidus</taxon>
    </lineage>
</organism>
<reference evidence="1 2" key="1">
    <citation type="submission" date="2018-09" db="EMBL/GenBank/DDBJ databases">
        <title>Complete genome sequence of Cupriavidus oxalaticus T2, a bacterium capable of phenol tolerance and degradation.</title>
        <authorList>
            <person name="Yan J."/>
        </authorList>
    </citation>
    <scope>NUCLEOTIDE SEQUENCE [LARGE SCALE GENOMIC DNA]</scope>
    <source>
        <strain evidence="1 2">T2</strain>
        <plasmid evidence="1 2">unnamed1</plasmid>
    </source>
</reference>
<proteinExistence type="predicted"/>
<protein>
    <submittedName>
        <fullName evidence="1">Uncharacterized protein</fullName>
    </submittedName>
</protein>
<keyword evidence="1" id="KW-0614">Plasmid</keyword>
<gene>
    <name evidence="1" type="ORF">D2917_31390</name>
</gene>
<evidence type="ECO:0000313" key="1">
    <source>
        <dbReference type="EMBL" id="QEZ48784.1"/>
    </source>
</evidence>
<sequence length="384" mass="41735">MDNTKAAKVTNRELTSFQLMGEVESSKALQSPIADRNRRRFMGTAIGAAAAIGAVGKANAGTSSPSPAAREPIVWPARRQPAEAPLLVGHTDTVPDIVGKIGATPSLVIFSEGNHLMALLGDEILGGLKNWAKGRTEYAKLNLDNVIVVTLPQPIVVDMILQGSITFGNLTLDVSRQSGFYPDVVMAGLAPLRELRSRGSNLIAPRARIFSQSRGLAMLVRKGNPLGIQDIKGTIQKKAKMAMADNTVEAKARARNRTVLEKIVGKEETDRLFANEVETFPGRLGIAHRDLPYMVAEGYADVAITQFHLVTYFQRTFPSQFDVVPIAGAERFGSNIAFVRTANPLRADAARAFEEYFFEMARQVYPRYGFAPMEGPAYGDSVSL</sequence>
<dbReference type="AlphaFoldDB" id="A0A5P3VQW7"/>
<dbReference type="Pfam" id="PF13531">
    <property type="entry name" value="SBP_bac_11"/>
    <property type="match status" value="1"/>
</dbReference>
<dbReference type="RefSeq" id="WP_151073019.1">
    <property type="nucleotide sequence ID" value="NZ_CP032520.1"/>
</dbReference>
<dbReference type="SUPFAM" id="SSF53850">
    <property type="entry name" value="Periplasmic binding protein-like II"/>
    <property type="match status" value="1"/>
</dbReference>
<name>A0A5P3VQW7_9BURK</name>
<accession>A0A5P3VQW7</accession>
<geneLocation type="plasmid" evidence="1">
    <name>unnamed1</name>
</geneLocation>
<dbReference type="EMBL" id="CP032520">
    <property type="protein sequence ID" value="QEZ48784.1"/>
    <property type="molecule type" value="Genomic_DNA"/>
</dbReference>